<dbReference type="Pfam" id="PF00732">
    <property type="entry name" value="GMC_oxred_N"/>
    <property type="match status" value="1"/>
</dbReference>
<keyword evidence="2" id="KW-0285">Flavoprotein</keyword>
<proteinExistence type="inferred from homology"/>
<keyword evidence="6" id="KW-1185">Reference proteome</keyword>
<dbReference type="Pfam" id="PF05199">
    <property type="entry name" value="GMC_oxred_C"/>
    <property type="match status" value="1"/>
</dbReference>
<feature type="domain" description="Glucose-methanol-choline oxidoreductase C-terminal" evidence="4">
    <location>
        <begin position="448"/>
        <end position="585"/>
    </location>
</feature>
<dbReference type="SUPFAM" id="SSF54373">
    <property type="entry name" value="FAD-linked reductases, C-terminal domain"/>
    <property type="match status" value="1"/>
</dbReference>
<dbReference type="EMBL" id="CP063406">
    <property type="protein sequence ID" value="QSZ30689.1"/>
    <property type="molecule type" value="Genomic_DNA"/>
</dbReference>
<dbReference type="GO" id="GO:0016614">
    <property type="term" value="F:oxidoreductase activity, acting on CH-OH group of donors"/>
    <property type="evidence" value="ECO:0007669"/>
    <property type="project" value="InterPro"/>
</dbReference>
<gene>
    <name evidence="5" type="ORF">DSL72_000247</name>
</gene>
<dbReference type="OrthoDB" id="269227at2759"/>
<dbReference type="PANTHER" id="PTHR11552">
    <property type="entry name" value="GLUCOSE-METHANOL-CHOLINE GMC OXIDOREDUCTASE"/>
    <property type="match status" value="1"/>
</dbReference>
<sequence>MESGNSASSVQLEIYDIIIVGGGTAGCVLANRLTEDPNLTVLLLEAGEDNNEDPRIKTPALSGLLWGDTRFDWQYLSEPQAYLHGHTIHHPRGKLVGGSSAINNLALIYPNRASLDGWAKLGNESWVWNHMAPYFQQFQAVNPPSQEIQEFLGIDYMDKRIQGSGPIQCSFPDIKDPLQKLWVDTFKHLKLDLRTDPLSGDSVGGYTSPCTISDAKERSHAGAAYYAPAKERPNLHLITSAHVEKIVFRDDSVAGEAVASGVQFLHHGKPTLVHARKEVILSSGVFGSPQILELSGIGSAKLLQLHGIKIVYDNPYIGENLQDHMMCGSSFEVKDDVKTMDVVRDPGCTLAHGPSYSFAYVPLNAHEPLDHSTTQLLDKHINNSPGLFPSAKLQYSFIKDMIESSAEATATHFLARRQLHLEKDDPREIFAHTDPANDISLLAMLSHPLSRGHVHIKSSLPVDKPAVDFKYLSHPLEAEIYGRHMMFHDKLAHTEPLASIIKPHGKILPPGKDSRTLENAIELIRSSAATNYHPCGTCAMMRQDLGGVVNSRFVVYGTRNVRVVDASIIPIVPRGNILSSIYALAEKAADLIKEDYGLQI</sequence>
<evidence type="ECO:0000313" key="6">
    <source>
        <dbReference type="Proteomes" id="UP000672032"/>
    </source>
</evidence>
<comment type="cofactor">
    <cofactor evidence="2">
        <name>FAD</name>
        <dbReference type="ChEBI" id="CHEBI:57692"/>
    </cofactor>
</comment>
<evidence type="ECO:0000259" key="4">
    <source>
        <dbReference type="Pfam" id="PF05199"/>
    </source>
</evidence>
<dbReference type="PANTHER" id="PTHR11552:SF210">
    <property type="entry name" value="GLUCOSE-METHANOL-CHOLINE OXIDOREDUCTASE N-TERMINAL DOMAIN-CONTAINING PROTEIN-RELATED"/>
    <property type="match status" value="1"/>
</dbReference>
<evidence type="ECO:0008006" key="7">
    <source>
        <dbReference type="Google" id="ProtNLM"/>
    </source>
</evidence>
<feature type="domain" description="Glucose-methanol-choline oxidoreductase N-terminal" evidence="3">
    <location>
        <begin position="15"/>
        <end position="325"/>
    </location>
</feature>
<dbReference type="PIRSF" id="PIRSF000137">
    <property type="entry name" value="Alcohol_oxidase"/>
    <property type="match status" value="1"/>
</dbReference>
<organism evidence="5 6">
    <name type="scientific">Monilinia vaccinii-corymbosi</name>
    <dbReference type="NCBI Taxonomy" id="61207"/>
    <lineage>
        <taxon>Eukaryota</taxon>
        <taxon>Fungi</taxon>
        <taxon>Dikarya</taxon>
        <taxon>Ascomycota</taxon>
        <taxon>Pezizomycotina</taxon>
        <taxon>Leotiomycetes</taxon>
        <taxon>Helotiales</taxon>
        <taxon>Sclerotiniaceae</taxon>
        <taxon>Monilinia</taxon>
    </lineage>
</organism>
<name>A0A8A3P9E9_9HELO</name>
<comment type="similarity">
    <text evidence="1">Belongs to the GMC oxidoreductase family.</text>
</comment>
<dbReference type="InterPro" id="IPR007867">
    <property type="entry name" value="GMC_OxRtase_C"/>
</dbReference>
<dbReference type="InterPro" id="IPR036188">
    <property type="entry name" value="FAD/NAD-bd_sf"/>
</dbReference>
<accession>A0A8A3P9E9</accession>
<dbReference type="Gene3D" id="3.50.50.60">
    <property type="entry name" value="FAD/NAD(P)-binding domain"/>
    <property type="match status" value="1"/>
</dbReference>
<dbReference type="InterPro" id="IPR000172">
    <property type="entry name" value="GMC_OxRdtase_N"/>
</dbReference>
<dbReference type="InterPro" id="IPR012132">
    <property type="entry name" value="GMC_OxRdtase"/>
</dbReference>
<evidence type="ECO:0000313" key="5">
    <source>
        <dbReference type="EMBL" id="QSZ30689.1"/>
    </source>
</evidence>
<keyword evidence="2" id="KW-0274">FAD</keyword>
<evidence type="ECO:0000259" key="3">
    <source>
        <dbReference type="Pfam" id="PF00732"/>
    </source>
</evidence>
<evidence type="ECO:0000256" key="1">
    <source>
        <dbReference type="ARBA" id="ARBA00010790"/>
    </source>
</evidence>
<feature type="binding site" evidence="2">
    <location>
        <position position="243"/>
    </location>
    <ligand>
        <name>FAD</name>
        <dbReference type="ChEBI" id="CHEBI:57692"/>
    </ligand>
</feature>
<dbReference type="GO" id="GO:0050660">
    <property type="term" value="F:flavin adenine dinucleotide binding"/>
    <property type="evidence" value="ECO:0007669"/>
    <property type="project" value="InterPro"/>
</dbReference>
<dbReference type="Gene3D" id="3.30.560.10">
    <property type="entry name" value="Glucose Oxidase, domain 3"/>
    <property type="match status" value="1"/>
</dbReference>
<evidence type="ECO:0000256" key="2">
    <source>
        <dbReference type="PIRSR" id="PIRSR000137-2"/>
    </source>
</evidence>
<dbReference type="SUPFAM" id="SSF51905">
    <property type="entry name" value="FAD/NAD(P)-binding domain"/>
    <property type="match status" value="1"/>
</dbReference>
<reference evidence="5" key="1">
    <citation type="submission" date="2020-10" db="EMBL/GenBank/DDBJ databases">
        <title>Genome Sequence of Monilinia vaccinii-corymbosi Sheds Light on Mummy Berry Disease Infection of Blueberry and Mating Type.</title>
        <authorList>
            <person name="Yow A.G."/>
            <person name="Zhang Y."/>
            <person name="Bansal K."/>
            <person name="Eacker S.M."/>
            <person name="Sullivan S."/>
            <person name="Liachko I."/>
            <person name="Cubeta M.A."/>
            <person name="Rollins J.A."/>
            <person name="Ashrafi H."/>
        </authorList>
    </citation>
    <scope>NUCLEOTIDE SEQUENCE</scope>
    <source>
        <strain evidence="5">RL-1</strain>
    </source>
</reference>
<protein>
    <recommendedName>
        <fullName evidence="7">Glucose-methanol-choline oxidoreductase N-terminal domain-containing protein</fullName>
    </recommendedName>
</protein>
<dbReference type="Proteomes" id="UP000672032">
    <property type="component" value="Chromosome 2"/>
</dbReference>
<dbReference type="AlphaFoldDB" id="A0A8A3P9E9"/>